<comment type="function">
    <text evidence="1">Iron-sulfur subunit of the cytochrome bc1 complex, an essential component of the respiratory electron transport chain required for ATP synthesis. The bc1 complex catalyzes the oxidation of menaquinol and the reduction of cytochrome c in the respiratory chain. The bc1 complex operates through a Q-cycle mechanism that couples electron transfer to generation of the proton gradient that drives ATP synthesis.</text>
</comment>
<evidence type="ECO:0000313" key="12">
    <source>
        <dbReference type="EMBL" id="KPC59992.1"/>
    </source>
</evidence>
<evidence type="ECO:0000256" key="7">
    <source>
        <dbReference type="ARBA" id="ARBA00023157"/>
    </source>
</evidence>
<sequence>MSASPDRRTVLRGAALAGAVCFAAACGTGQQKPGTRPASDAPTELGPASDVPVGGARLYAEQRLLVSQPVKGEFKCFSTVCTHMGAVLNKIEKKQGVCPQHGSRFEVATGKVVQGPATRPLEEVPVRVKDGKLMAG</sequence>
<dbReference type="GO" id="GO:0046872">
    <property type="term" value="F:metal ion binding"/>
    <property type="evidence" value="ECO:0007669"/>
    <property type="project" value="UniProtKB-KW"/>
</dbReference>
<dbReference type="InterPro" id="IPR014349">
    <property type="entry name" value="Rieske_Fe-S_prot"/>
</dbReference>
<accession>A0A0N0GWE1</accession>
<evidence type="ECO:0000256" key="3">
    <source>
        <dbReference type="ARBA" id="ARBA00022714"/>
    </source>
</evidence>
<dbReference type="RefSeq" id="WP_053926994.1">
    <property type="nucleotide sequence ID" value="NZ_LGKG01000168.1"/>
</dbReference>
<dbReference type="GO" id="GO:0016705">
    <property type="term" value="F:oxidoreductase activity, acting on paired donors, with incorporation or reduction of molecular oxygen"/>
    <property type="evidence" value="ECO:0007669"/>
    <property type="project" value="UniProtKB-ARBA"/>
</dbReference>
<feature type="region of interest" description="Disordered" evidence="10">
    <location>
        <begin position="28"/>
        <end position="52"/>
    </location>
</feature>
<keyword evidence="5" id="KW-0408">Iron</keyword>
<dbReference type="SUPFAM" id="SSF50022">
    <property type="entry name" value="ISP domain"/>
    <property type="match status" value="1"/>
</dbReference>
<evidence type="ECO:0000259" key="11">
    <source>
        <dbReference type="PROSITE" id="PS51296"/>
    </source>
</evidence>
<dbReference type="InterPro" id="IPR017941">
    <property type="entry name" value="Rieske_2Fe-2S"/>
</dbReference>
<evidence type="ECO:0000256" key="4">
    <source>
        <dbReference type="ARBA" id="ARBA00022723"/>
    </source>
</evidence>
<reference evidence="13" key="1">
    <citation type="submission" date="2015-07" db="EMBL/GenBank/DDBJ databases">
        <authorList>
            <person name="Ju K.-S."/>
            <person name="Doroghazi J.R."/>
            <person name="Metcalf W.W."/>
        </authorList>
    </citation>
    <scope>NUCLEOTIDE SEQUENCE [LARGE SCALE GENOMIC DNA]</scope>
    <source>
        <strain evidence="13">NRRL ISP-5002</strain>
    </source>
</reference>
<dbReference type="PROSITE" id="PS51257">
    <property type="entry name" value="PROKAR_LIPOPROTEIN"/>
    <property type="match status" value="1"/>
</dbReference>
<dbReference type="Gene3D" id="2.102.10.10">
    <property type="entry name" value="Rieske [2Fe-2S] iron-sulphur domain"/>
    <property type="match status" value="1"/>
</dbReference>
<evidence type="ECO:0000256" key="1">
    <source>
        <dbReference type="ARBA" id="ARBA00002494"/>
    </source>
</evidence>
<comment type="caution">
    <text evidence="12">The sequence shown here is derived from an EMBL/GenBank/DDBJ whole genome shotgun (WGS) entry which is preliminary data.</text>
</comment>
<keyword evidence="6" id="KW-0411">Iron-sulfur</keyword>
<dbReference type="AlphaFoldDB" id="A0A0N0GWE1"/>
<dbReference type="GO" id="GO:0016020">
    <property type="term" value="C:membrane"/>
    <property type="evidence" value="ECO:0007669"/>
    <property type="project" value="InterPro"/>
</dbReference>
<evidence type="ECO:0000256" key="5">
    <source>
        <dbReference type="ARBA" id="ARBA00023004"/>
    </source>
</evidence>
<dbReference type="EMBL" id="LGKG01000168">
    <property type="protein sequence ID" value="KPC59992.1"/>
    <property type="molecule type" value="Genomic_DNA"/>
</dbReference>
<dbReference type="GO" id="GO:0051537">
    <property type="term" value="F:2 iron, 2 sulfur cluster binding"/>
    <property type="evidence" value="ECO:0007669"/>
    <property type="project" value="UniProtKB-KW"/>
</dbReference>
<evidence type="ECO:0000256" key="8">
    <source>
        <dbReference type="ARBA" id="ARBA00029586"/>
    </source>
</evidence>
<evidence type="ECO:0000256" key="10">
    <source>
        <dbReference type="SAM" id="MobiDB-lite"/>
    </source>
</evidence>
<evidence type="ECO:0000256" key="2">
    <source>
        <dbReference type="ARBA" id="ARBA00015816"/>
    </source>
</evidence>
<dbReference type="Pfam" id="PF00355">
    <property type="entry name" value="Rieske"/>
    <property type="match status" value="1"/>
</dbReference>
<comment type="cofactor">
    <cofactor evidence="9">
        <name>[2Fe-2S] cluster</name>
        <dbReference type="ChEBI" id="CHEBI:190135"/>
    </cofactor>
</comment>
<proteinExistence type="predicted"/>
<evidence type="ECO:0000256" key="6">
    <source>
        <dbReference type="ARBA" id="ARBA00023014"/>
    </source>
</evidence>
<dbReference type="InterPro" id="IPR036922">
    <property type="entry name" value="Rieske_2Fe-2S_sf"/>
</dbReference>
<dbReference type="PANTHER" id="PTHR10134">
    <property type="entry name" value="CYTOCHROME B-C1 COMPLEX SUBUNIT RIESKE, MITOCHONDRIAL"/>
    <property type="match status" value="1"/>
</dbReference>
<dbReference type="PROSITE" id="PS51296">
    <property type="entry name" value="RIESKE"/>
    <property type="match status" value="1"/>
</dbReference>
<name>A0A0N0GWE1_9ACTN</name>
<dbReference type="PATRIC" id="fig|66876.3.peg.7001"/>
<keyword evidence="3" id="KW-0001">2Fe-2S</keyword>
<gene>
    <name evidence="12" type="ORF">ADL29_31770</name>
</gene>
<keyword evidence="4" id="KW-0479">Metal-binding</keyword>
<feature type="domain" description="Rieske" evidence="11">
    <location>
        <begin position="43"/>
        <end position="135"/>
    </location>
</feature>
<dbReference type="PRINTS" id="PR00162">
    <property type="entry name" value="RIESKE"/>
</dbReference>
<dbReference type="Proteomes" id="UP000037982">
    <property type="component" value="Unassembled WGS sequence"/>
</dbReference>
<dbReference type="InterPro" id="IPR005805">
    <property type="entry name" value="Rieske_Fe-S_prot_C"/>
</dbReference>
<dbReference type="PROSITE" id="PS51318">
    <property type="entry name" value="TAT"/>
    <property type="match status" value="1"/>
</dbReference>
<dbReference type="CDD" id="cd03467">
    <property type="entry name" value="Rieske"/>
    <property type="match status" value="1"/>
</dbReference>
<dbReference type="InterPro" id="IPR006311">
    <property type="entry name" value="TAT_signal"/>
</dbReference>
<evidence type="ECO:0000256" key="9">
    <source>
        <dbReference type="ARBA" id="ARBA00034078"/>
    </source>
</evidence>
<keyword evidence="7" id="KW-1015">Disulfide bond</keyword>
<evidence type="ECO:0000313" key="13">
    <source>
        <dbReference type="Proteomes" id="UP000037982"/>
    </source>
</evidence>
<keyword evidence="13" id="KW-1185">Reference proteome</keyword>
<dbReference type="GO" id="GO:0004497">
    <property type="term" value="F:monooxygenase activity"/>
    <property type="evidence" value="ECO:0007669"/>
    <property type="project" value="UniProtKB-ARBA"/>
</dbReference>
<protein>
    <recommendedName>
        <fullName evidence="2">Cytochrome bc1 complex Rieske iron-sulfur subunit</fullName>
    </recommendedName>
    <alternativeName>
        <fullName evidence="8">Cytochrome bc1 reductase complex subunit QcrA</fullName>
    </alternativeName>
</protein>
<organism evidence="12 13">
    <name type="scientific">Streptomyces chattanoogensis</name>
    <dbReference type="NCBI Taxonomy" id="66876"/>
    <lineage>
        <taxon>Bacteria</taxon>
        <taxon>Bacillati</taxon>
        <taxon>Actinomycetota</taxon>
        <taxon>Actinomycetes</taxon>
        <taxon>Kitasatosporales</taxon>
        <taxon>Streptomycetaceae</taxon>
        <taxon>Streptomyces</taxon>
    </lineage>
</organism>